<dbReference type="InterPro" id="IPR023614">
    <property type="entry name" value="Porin_dom_sf"/>
</dbReference>
<evidence type="ECO:0000313" key="3">
    <source>
        <dbReference type="EMBL" id="TGK07605.1"/>
    </source>
</evidence>
<organism evidence="3 4">
    <name type="scientific">Leptospira semungkisensis</name>
    <dbReference type="NCBI Taxonomy" id="2484985"/>
    <lineage>
        <taxon>Bacteria</taxon>
        <taxon>Pseudomonadati</taxon>
        <taxon>Spirochaetota</taxon>
        <taxon>Spirochaetia</taxon>
        <taxon>Leptospirales</taxon>
        <taxon>Leptospiraceae</taxon>
        <taxon>Leptospira</taxon>
    </lineage>
</organism>
<keyword evidence="4" id="KW-1185">Reference proteome</keyword>
<name>A0A4R9G8L2_9LEPT</name>
<proteinExistence type="predicted"/>
<feature type="chain" id="PRO_5020905646" description="Porin" evidence="2">
    <location>
        <begin position="24"/>
        <end position="591"/>
    </location>
</feature>
<feature type="region of interest" description="Disordered" evidence="1">
    <location>
        <begin position="38"/>
        <end position="83"/>
    </location>
</feature>
<accession>A0A4R9G8L2</accession>
<protein>
    <recommendedName>
        <fullName evidence="5">Porin</fullName>
    </recommendedName>
</protein>
<evidence type="ECO:0000313" key="4">
    <source>
        <dbReference type="Proteomes" id="UP000297453"/>
    </source>
</evidence>
<comment type="caution">
    <text evidence="3">The sequence shown here is derived from an EMBL/GenBank/DDBJ whole genome shotgun (WGS) entry which is preliminary data.</text>
</comment>
<dbReference type="Proteomes" id="UP000297453">
    <property type="component" value="Unassembled WGS sequence"/>
</dbReference>
<evidence type="ECO:0000256" key="2">
    <source>
        <dbReference type="SAM" id="SignalP"/>
    </source>
</evidence>
<dbReference type="Gene3D" id="2.40.160.10">
    <property type="entry name" value="Porin"/>
    <property type="match status" value="1"/>
</dbReference>
<feature type="signal peptide" evidence="2">
    <location>
        <begin position="1"/>
        <end position="23"/>
    </location>
</feature>
<evidence type="ECO:0008006" key="5">
    <source>
        <dbReference type="Google" id="ProtNLM"/>
    </source>
</evidence>
<reference evidence="3" key="1">
    <citation type="journal article" date="2019" name="PLoS Negl. Trop. Dis.">
        <title>Revisiting the worldwide diversity of Leptospira species in the environment.</title>
        <authorList>
            <person name="Vincent A.T."/>
            <person name="Schiettekatte O."/>
            <person name="Bourhy P."/>
            <person name="Veyrier F.J."/>
            <person name="Picardeau M."/>
        </authorList>
    </citation>
    <scope>NUCLEOTIDE SEQUENCE [LARGE SCALE GENOMIC DNA]</scope>
    <source>
        <strain evidence="3">SSS9</strain>
    </source>
</reference>
<sequence length="591" mass="65171">MKKWIGRVMLFVAFASTTENVFAQDLYMDLTSGQVFAAPGPNRVKLKDDENDNGNGKKDKPAATDTKEKAAAPGDKHESGLTQDHNFLKGYEFTDVPNQSAHRPTDPQKEKLTIYGRLQFRGVSGSQDTNFSNGNSDFQAIDWNVRRLRLGAMYEGADWWGGVINMRLENLVARPELSPAKTTNVCTNAACTTTVPAVTTPSTLSNNRGAVQEAVGWLQSKFANTRVTFGQINVPFNREYIGSSQNLVNVERSMITAALPQFDMGVMLTVHPLKELLGSKYTQFMAVNGYVGNGRGAGGDYGTGRKTDLYNTRNGNATNVLTSPTYVWRVTFNPLGGLVNQVGKEVGWHEGEEIFQRETKWSIGAAGWQTENFATINNSTLNNSVDAYPRGMPNIAMVTPQSTPDGGTSALYGIPFSYPGSSATNLVQNNSTTPGTPKFGLVAHTYDTTFTSNGFYINGAFTKMSGPASNNTSGYHVTVGYNVPILSRYYIMPVLRYDYLQGDYNRNGKIDPQDTFKSYWAGVNIYLDKHLMKIQVFYNNFHTMLGQDPFTGAAKPLDNQVIIVQAQFSFQTGVTTREKYYSAAEGRYRAE</sequence>
<gene>
    <name evidence="3" type="ORF">EHO59_05760</name>
</gene>
<dbReference type="OrthoDB" id="336617at2"/>
<feature type="compositionally biased region" description="Basic and acidic residues" evidence="1">
    <location>
        <begin position="55"/>
        <end position="79"/>
    </location>
</feature>
<dbReference type="AlphaFoldDB" id="A0A4R9G8L2"/>
<keyword evidence="2" id="KW-0732">Signal</keyword>
<dbReference type="EMBL" id="RQEP01000005">
    <property type="protein sequence ID" value="TGK07605.1"/>
    <property type="molecule type" value="Genomic_DNA"/>
</dbReference>
<evidence type="ECO:0000256" key="1">
    <source>
        <dbReference type="SAM" id="MobiDB-lite"/>
    </source>
</evidence>
<dbReference type="RefSeq" id="WP_135585624.1">
    <property type="nucleotide sequence ID" value="NZ_RQEP01000005.1"/>
</dbReference>